<evidence type="ECO:0000313" key="1">
    <source>
        <dbReference type="EMBL" id="GFT17069.1"/>
    </source>
</evidence>
<proteinExistence type="predicted"/>
<reference evidence="1" key="1">
    <citation type="submission" date="2020-08" db="EMBL/GenBank/DDBJ databases">
        <title>Multicomponent nature underlies the extraordinary mechanical properties of spider dragline silk.</title>
        <authorList>
            <person name="Kono N."/>
            <person name="Nakamura H."/>
            <person name="Mori M."/>
            <person name="Yoshida Y."/>
            <person name="Ohtoshi R."/>
            <person name="Malay A.D."/>
            <person name="Moran D.A.P."/>
            <person name="Tomita M."/>
            <person name="Numata K."/>
            <person name="Arakawa K."/>
        </authorList>
    </citation>
    <scope>NUCLEOTIDE SEQUENCE</scope>
</reference>
<sequence length="143" mass="16887">MNHTKKQRGELMDRYDKKKQIIHALIKTFLDQKSISQANLTNLRIIVDTSDEVLRGLKALENEAKSRDPWLVQLLLQKLDPQKRRLWSDKTVDIEFPTWEEFLEFLNIRCSSLELMVYDESDAKIPTKSYFVASKNIQGYKRV</sequence>
<dbReference type="EMBL" id="BMAW01010062">
    <property type="protein sequence ID" value="GFT17069.1"/>
    <property type="molecule type" value="Genomic_DNA"/>
</dbReference>
<comment type="caution">
    <text evidence="1">The sequence shown here is derived from an EMBL/GenBank/DDBJ whole genome shotgun (WGS) entry which is preliminary data.</text>
</comment>
<dbReference type="OrthoDB" id="8065581at2759"/>
<protein>
    <submittedName>
        <fullName evidence="1">Uncharacterized protein</fullName>
    </submittedName>
</protein>
<dbReference type="InterPro" id="IPR005312">
    <property type="entry name" value="DUF1759"/>
</dbReference>
<gene>
    <name evidence="1" type="primary">AVEN_88668_1</name>
    <name evidence="1" type="ORF">NPIL_528921</name>
</gene>
<organism evidence="1 2">
    <name type="scientific">Nephila pilipes</name>
    <name type="common">Giant wood spider</name>
    <name type="synonym">Nephila maculata</name>
    <dbReference type="NCBI Taxonomy" id="299642"/>
    <lineage>
        <taxon>Eukaryota</taxon>
        <taxon>Metazoa</taxon>
        <taxon>Ecdysozoa</taxon>
        <taxon>Arthropoda</taxon>
        <taxon>Chelicerata</taxon>
        <taxon>Arachnida</taxon>
        <taxon>Araneae</taxon>
        <taxon>Araneomorphae</taxon>
        <taxon>Entelegynae</taxon>
        <taxon>Araneoidea</taxon>
        <taxon>Nephilidae</taxon>
        <taxon>Nephila</taxon>
    </lineage>
</organism>
<evidence type="ECO:0000313" key="2">
    <source>
        <dbReference type="Proteomes" id="UP000887013"/>
    </source>
</evidence>
<name>A0A8X6TKB3_NEPPI</name>
<dbReference type="Pfam" id="PF03564">
    <property type="entry name" value="DUF1759"/>
    <property type="match status" value="1"/>
</dbReference>
<dbReference type="AlphaFoldDB" id="A0A8X6TKB3"/>
<keyword evidence="2" id="KW-1185">Reference proteome</keyword>
<accession>A0A8X6TKB3</accession>
<dbReference type="Proteomes" id="UP000887013">
    <property type="component" value="Unassembled WGS sequence"/>
</dbReference>